<dbReference type="InterPro" id="IPR023772">
    <property type="entry name" value="DNA-bd_HTH_TetR-type_CS"/>
</dbReference>
<evidence type="ECO:0000256" key="5">
    <source>
        <dbReference type="ARBA" id="ARBA00023163"/>
    </source>
</evidence>
<keyword evidence="4 6" id="KW-0238">DNA-binding</keyword>
<dbReference type="PRINTS" id="PR00400">
    <property type="entry name" value="TETREPRESSOR"/>
</dbReference>
<dbReference type="Pfam" id="PF00440">
    <property type="entry name" value="TetR_N"/>
    <property type="match status" value="1"/>
</dbReference>
<dbReference type="SUPFAM" id="SSF48498">
    <property type="entry name" value="Tetracyclin repressor-like, C-terminal domain"/>
    <property type="match status" value="1"/>
</dbReference>
<dbReference type="RefSeq" id="WP_390259331.1">
    <property type="nucleotide sequence ID" value="NZ_JBHUGH010000002.1"/>
</dbReference>
<evidence type="ECO:0000256" key="3">
    <source>
        <dbReference type="ARBA" id="ARBA00023015"/>
    </source>
</evidence>
<dbReference type="InterPro" id="IPR001647">
    <property type="entry name" value="HTH_TetR"/>
</dbReference>
<dbReference type="PANTHER" id="PTHR30055">
    <property type="entry name" value="HTH-TYPE TRANSCRIPTIONAL REGULATOR RUTR"/>
    <property type="match status" value="1"/>
</dbReference>
<feature type="domain" description="HTH tetR-type" evidence="7">
    <location>
        <begin position="2"/>
        <end position="62"/>
    </location>
</feature>
<dbReference type="Gene3D" id="1.10.10.60">
    <property type="entry name" value="Homeodomain-like"/>
    <property type="match status" value="1"/>
</dbReference>
<sequence length="222" mass="24236">MALDRTFIVVKALDLLDEVGLEGLSMRRLADALEVQAPAIYWHFPGKPALIDAMAEVLVQGVADKIDTRGGYAETLRSSAYEMRRALLGRRDGARVFAGTFVARPNVLDMGEIVVGALRKAGFEAAPAARAVFTLMYYVMGFVIEEQALLEQTRRAGGTHPLAGPLEELDALTERYPNIRASIPEMLATDQDARFAFGVELLLSGILASRRSRLDDNLPESG</sequence>
<dbReference type="PROSITE" id="PS01081">
    <property type="entry name" value="HTH_TETR_1"/>
    <property type="match status" value="1"/>
</dbReference>
<dbReference type="Pfam" id="PF02909">
    <property type="entry name" value="TetR_C_1"/>
    <property type="match status" value="1"/>
</dbReference>
<reference evidence="9" key="1">
    <citation type="journal article" date="2019" name="Int. J. Syst. Evol. Microbiol.">
        <title>The Global Catalogue of Microorganisms (GCM) 10K type strain sequencing project: providing services to taxonomists for standard genome sequencing and annotation.</title>
        <authorList>
            <consortium name="The Broad Institute Genomics Platform"/>
            <consortium name="The Broad Institute Genome Sequencing Center for Infectious Disease"/>
            <person name="Wu L."/>
            <person name="Ma J."/>
        </authorList>
    </citation>
    <scope>NUCLEOTIDE SEQUENCE [LARGE SCALE GENOMIC DNA]</scope>
    <source>
        <strain evidence="9">CGMCC 4.7242</strain>
    </source>
</reference>
<evidence type="ECO:0000256" key="6">
    <source>
        <dbReference type="PROSITE-ProRule" id="PRU00335"/>
    </source>
</evidence>
<protein>
    <submittedName>
        <fullName evidence="8">TetR/AcrR family transcriptional regulator C-terminal domain-containing protein</fullName>
    </submittedName>
</protein>
<evidence type="ECO:0000259" key="7">
    <source>
        <dbReference type="PROSITE" id="PS50977"/>
    </source>
</evidence>
<dbReference type="InterPro" id="IPR003012">
    <property type="entry name" value="Tet_transcr_reg_TetR"/>
</dbReference>
<dbReference type="Proteomes" id="UP001597353">
    <property type="component" value="Unassembled WGS sequence"/>
</dbReference>
<evidence type="ECO:0000313" key="9">
    <source>
        <dbReference type="Proteomes" id="UP001597353"/>
    </source>
</evidence>
<gene>
    <name evidence="8" type="ORF">ACFSGJ_02865</name>
</gene>
<dbReference type="PRINTS" id="PR00455">
    <property type="entry name" value="HTHTETR"/>
</dbReference>
<comment type="function">
    <text evidence="1">TetR is the repressor of the tetracycline resistance element; its N-terminal region forms a helix-turn-helix structure and binds DNA. Binding of tetracycline to TetR reduces the repressor affinity for the tetracycline resistance gene (tetA) promoter operator sites.</text>
</comment>
<keyword evidence="3" id="KW-0805">Transcription regulation</keyword>
<name>A0ABW4S0X2_9RHOB</name>
<dbReference type="Gene3D" id="1.10.357.10">
    <property type="entry name" value="Tetracycline Repressor, domain 2"/>
    <property type="match status" value="1"/>
</dbReference>
<evidence type="ECO:0000256" key="2">
    <source>
        <dbReference type="ARBA" id="ARBA00022491"/>
    </source>
</evidence>
<evidence type="ECO:0000256" key="4">
    <source>
        <dbReference type="ARBA" id="ARBA00023125"/>
    </source>
</evidence>
<accession>A0ABW4S0X2</accession>
<dbReference type="InterPro" id="IPR050109">
    <property type="entry name" value="HTH-type_TetR-like_transc_reg"/>
</dbReference>
<evidence type="ECO:0000313" key="8">
    <source>
        <dbReference type="EMBL" id="MFD1911151.1"/>
    </source>
</evidence>
<keyword evidence="9" id="KW-1185">Reference proteome</keyword>
<feature type="DNA-binding region" description="H-T-H motif" evidence="6">
    <location>
        <begin position="25"/>
        <end position="44"/>
    </location>
</feature>
<dbReference type="InterPro" id="IPR004111">
    <property type="entry name" value="Repressor_TetR_C"/>
</dbReference>
<proteinExistence type="predicted"/>
<dbReference type="SUPFAM" id="SSF46689">
    <property type="entry name" value="Homeodomain-like"/>
    <property type="match status" value="1"/>
</dbReference>
<keyword evidence="5" id="KW-0804">Transcription</keyword>
<dbReference type="EMBL" id="JBHUGH010000002">
    <property type="protein sequence ID" value="MFD1911151.1"/>
    <property type="molecule type" value="Genomic_DNA"/>
</dbReference>
<organism evidence="8 9">
    <name type="scientific">Halodurantibacterium flavum</name>
    <dbReference type="NCBI Taxonomy" id="1382802"/>
    <lineage>
        <taxon>Bacteria</taxon>
        <taxon>Pseudomonadati</taxon>
        <taxon>Pseudomonadota</taxon>
        <taxon>Alphaproteobacteria</taxon>
        <taxon>Rhodobacterales</taxon>
        <taxon>Paracoccaceae</taxon>
        <taxon>Halodurantibacterium</taxon>
    </lineage>
</organism>
<dbReference type="InterPro" id="IPR009057">
    <property type="entry name" value="Homeodomain-like_sf"/>
</dbReference>
<comment type="caution">
    <text evidence="8">The sequence shown here is derived from an EMBL/GenBank/DDBJ whole genome shotgun (WGS) entry which is preliminary data.</text>
</comment>
<dbReference type="InterPro" id="IPR036271">
    <property type="entry name" value="Tet_transcr_reg_TetR-rel_C_sf"/>
</dbReference>
<dbReference type="PANTHER" id="PTHR30055:SF151">
    <property type="entry name" value="TRANSCRIPTIONAL REGULATORY PROTEIN"/>
    <property type="match status" value="1"/>
</dbReference>
<keyword evidence="2" id="KW-0678">Repressor</keyword>
<dbReference type="PROSITE" id="PS50977">
    <property type="entry name" value="HTH_TETR_2"/>
    <property type="match status" value="1"/>
</dbReference>
<evidence type="ECO:0000256" key="1">
    <source>
        <dbReference type="ARBA" id="ARBA00002856"/>
    </source>
</evidence>